<gene>
    <name evidence="1" type="ORF">BDY19DRAFT_897523</name>
</gene>
<sequence>MVSTSHTEAEESAFMTDLLSGIDDSFFDAIPSPDRSSKMRKTPSKSPKKPFAVSSLCTSVRASTFADTTHHQQNLSPIRKKAVFQTPRKPKLKHNENRGSEKDSLGSLLEGAEDWDWEDMDSDFMTPKKSVKRTSYSHCHPNDPRPPSTRCTVKEVRVTKDNGLYQKELTVVVESSSQHRRVILQDDWFDVYIRHGDEINIIGTFSNGSTSIDDISRASTSSTPPPATLPSISLTSQPTSGLLILHPDLLITATSLSSTPTCVRKPILATLIHSSSDVTPALVWGNMLHEITQSCLIDWTKGESEWDEREIDQKVDKEVRRGLGDLLRLNVTVDQAKRELKLRAIGLKAFRERYVHDTPKPEAILTNTRSERGQSSLLAISGLHDIEEDIWSPKYGLKGKLDVSVQAIIEDTITNTSRQYTQNAPLRPSESLSVASQTHPTPLELKTGRSTQVMEHRAQTMLYTLLMEERYATPVPSGLLYYTQSDEVVRVPRTMNEMRALIQKRNEMAGYMMRRIPSEKKGQKKEGIKDVEDFLPPTINDTRICGRCYVVNTCMLYRKAVERVRDTSSPISDIYSLKTSHITPTQAEFFKKWEYLISLEEHDLIRFRKELWTMTAKERQSHGRCFADMILDELYRHDISTPQTVSKRESRIHQFTYRFVKANALLGIHNPGDSLLNGHMSVGDAVTVSVEPDLLALVRGFIVSLTPDEVVIGVDHELSLSVIRARRPYLGQDGSPIAFRIDKDELFGGMGRIRENLACLFYADGDTQRLELVVDLRAPRFTEEPSGPLAPEHEAVAKVLKLLNKNQEAAIRKVLSTLDYSLILGMPGTGKTTVIAALILLLVCQGKSVLLTSYTHSAVDTILLKLKHVDFKILRLGNVDKIHPDVYKFTLAALKPATTIEQLENQVMSPPVVATTCLSIDHREAKRGGLDVSLFKRLSEAHPEAVVDLTDQYRMNEDIMLLSNRLIYSDRLRCGSEAVAKRSLRLSNFDFLDRLHDSTTKRCSNHGCWIEHLLNEKCKVVFVDTDDVPARDSRVGDLTQNITEANLVHQVAECLVGCGVAEENIGVITLYRQQIKLLSHRLQDHKGIEILTADRSQGRDKEVIIISMVRSNDSGQVGDLLKDWRRINVSFTRARSKLVIFGSRSTLQAEPLLKEFFELMDSKGWILQLPPNADTIHSSLITPTSTPRKRTVIDLTQDDDSPSPRAPSRSSKKPRRGGVDEGLLKGRPILRDLLNGTS</sequence>
<keyword evidence="2" id="KW-1185">Reference proteome</keyword>
<dbReference type="Proteomes" id="UP001055072">
    <property type="component" value="Unassembled WGS sequence"/>
</dbReference>
<comment type="caution">
    <text evidence="1">The sequence shown here is derived from an EMBL/GenBank/DDBJ whole genome shotgun (WGS) entry which is preliminary data.</text>
</comment>
<proteinExistence type="predicted"/>
<dbReference type="EMBL" id="MU274936">
    <property type="protein sequence ID" value="KAI0084987.1"/>
    <property type="molecule type" value="Genomic_DNA"/>
</dbReference>
<evidence type="ECO:0000313" key="2">
    <source>
        <dbReference type="Proteomes" id="UP001055072"/>
    </source>
</evidence>
<organism evidence="1 2">
    <name type="scientific">Irpex rosettiformis</name>
    <dbReference type="NCBI Taxonomy" id="378272"/>
    <lineage>
        <taxon>Eukaryota</taxon>
        <taxon>Fungi</taxon>
        <taxon>Dikarya</taxon>
        <taxon>Basidiomycota</taxon>
        <taxon>Agaricomycotina</taxon>
        <taxon>Agaricomycetes</taxon>
        <taxon>Polyporales</taxon>
        <taxon>Irpicaceae</taxon>
        <taxon>Irpex</taxon>
    </lineage>
</organism>
<reference evidence="1" key="1">
    <citation type="journal article" date="2021" name="Environ. Microbiol.">
        <title>Gene family expansions and transcriptome signatures uncover fungal adaptations to wood decay.</title>
        <authorList>
            <person name="Hage H."/>
            <person name="Miyauchi S."/>
            <person name="Viragh M."/>
            <person name="Drula E."/>
            <person name="Min B."/>
            <person name="Chaduli D."/>
            <person name="Navarro D."/>
            <person name="Favel A."/>
            <person name="Norest M."/>
            <person name="Lesage-Meessen L."/>
            <person name="Balint B."/>
            <person name="Merenyi Z."/>
            <person name="de Eugenio L."/>
            <person name="Morin E."/>
            <person name="Martinez A.T."/>
            <person name="Baldrian P."/>
            <person name="Stursova M."/>
            <person name="Martinez M.J."/>
            <person name="Novotny C."/>
            <person name="Magnuson J.K."/>
            <person name="Spatafora J.W."/>
            <person name="Maurice S."/>
            <person name="Pangilinan J."/>
            <person name="Andreopoulos W."/>
            <person name="LaButti K."/>
            <person name="Hundley H."/>
            <person name="Na H."/>
            <person name="Kuo A."/>
            <person name="Barry K."/>
            <person name="Lipzen A."/>
            <person name="Henrissat B."/>
            <person name="Riley R."/>
            <person name="Ahrendt S."/>
            <person name="Nagy L.G."/>
            <person name="Grigoriev I.V."/>
            <person name="Martin F."/>
            <person name="Rosso M.N."/>
        </authorList>
    </citation>
    <scope>NUCLEOTIDE SEQUENCE</scope>
    <source>
        <strain evidence="1">CBS 384.51</strain>
    </source>
</reference>
<evidence type="ECO:0000313" key="1">
    <source>
        <dbReference type="EMBL" id="KAI0084987.1"/>
    </source>
</evidence>
<accession>A0ACB8TSD7</accession>
<protein>
    <submittedName>
        <fullName evidence="1">Dna2-domain-containing protein</fullName>
    </submittedName>
</protein>
<name>A0ACB8TSD7_9APHY</name>